<protein>
    <submittedName>
        <fullName evidence="1">Uncharacterized protein</fullName>
    </submittedName>
</protein>
<dbReference type="Proteomes" id="UP000316759">
    <property type="component" value="Unassembled WGS sequence"/>
</dbReference>
<accession>A0A504YMR3</accession>
<organism evidence="1 2">
    <name type="scientific">Fasciola gigantica</name>
    <name type="common">Giant liver fluke</name>
    <dbReference type="NCBI Taxonomy" id="46835"/>
    <lineage>
        <taxon>Eukaryota</taxon>
        <taxon>Metazoa</taxon>
        <taxon>Spiralia</taxon>
        <taxon>Lophotrochozoa</taxon>
        <taxon>Platyhelminthes</taxon>
        <taxon>Trematoda</taxon>
        <taxon>Digenea</taxon>
        <taxon>Plagiorchiida</taxon>
        <taxon>Echinostomata</taxon>
        <taxon>Echinostomatoidea</taxon>
        <taxon>Fasciolidae</taxon>
        <taxon>Fasciola</taxon>
    </lineage>
</organism>
<sequence length="78" mass="8651">MLKICLYEQPSVETQASDFTAIQYVKSCGVPGENTVVVINDLWLEGSDHVVWPFVRASAQSARCLTVSHQGAPQKRMK</sequence>
<reference evidence="1 2" key="1">
    <citation type="submission" date="2019-04" db="EMBL/GenBank/DDBJ databases">
        <title>Annotation for the trematode Fasciola gigantica.</title>
        <authorList>
            <person name="Choi Y.-J."/>
        </authorList>
    </citation>
    <scope>NUCLEOTIDE SEQUENCE [LARGE SCALE GENOMIC DNA]</scope>
    <source>
        <strain evidence="1">Uganda_cow_1</strain>
    </source>
</reference>
<comment type="caution">
    <text evidence="1">The sequence shown here is derived from an EMBL/GenBank/DDBJ whole genome shotgun (WGS) entry which is preliminary data.</text>
</comment>
<dbReference type="EMBL" id="SUNJ01007696">
    <property type="protein sequence ID" value="TPP61795.1"/>
    <property type="molecule type" value="Genomic_DNA"/>
</dbReference>
<evidence type="ECO:0000313" key="1">
    <source>
        <dbReference type="EMBL" id="TPP61795.1"/>
    </source>
</evidence>
<dbReference type="AlphaFoldDB" id="A0A504YMR3"/>
<evidence type="ECO:0000313" key="2">
    <source>
        <dbReference type="Proteomes" id="UP000316759"/>
    </source>
</evidence>
<gene>
    <name evidence="1" type="ORF">FGIG_01505</name>
</gene>
<name>A0A504YMR3_FASGI</name>
<proteinExistence type="predicted"/>
<keyword evidence="2" id="KW-1185">Reference proteome</keyword>